<dbReference type="InterPro" id="IPR003352">
    <property type="entry name" value="PTS_EIIC"/>
</dbReference>
<feature type="transmembrane region" description="Helical" evidence="8">
    <location>
        <begin position="36"/>
        <end position="53"/>
    </location>
</feature>
<feature type="transmembrane region" description="Helical" evidence="8">
    <location>
        <begin position="283"/>
        <end position="302"/>
    </location>
</feature>
<keyword evidence="6 8" id="KW-1133">Transmembrane helix</keyword>
<keyword evidence="5 8" id="KW-0812">Transmembrane</keyword>
<evidence type="ECO:0000256" key="5">
    <source>
        <dbReference type="ARBA" id="ARBA00022692"/>
    </source>
</evidence>
<evidence type="ECO:0000256" key="8">
    <source>
        <dbReference type="SAM" id="Phobius"/>
    </source>
</evidence>
<evidence type="ECO:0000256" key="6">
    <source>
        <dbReference type="ARBA" id="ARBA00022989"/>
    </source>
</evidence>
<feature type="transmembrane region" description="Helical" evidence="8">
    <location>
        <begin position="241"/>
        <end position="263"/>
    </location>
</feature>
<dbReference type="Pfam" id="PF13303">
    <property type="entry name" value="PTS_EIIC_2"/>
    <property type="match status" value="1"/>
</dbReference>
<feature type="transmembrane region" description="Helical" evidence="8">
    <location>
        <begin position="99"/>
        <end position="117"/>
    </location>
</feature>
<dbReference type="EMBL" id="VMTY01000006">
    <property type="protein sequence ID" value="TVU57329.1"/>
    <property type="molecule type" value="Genomic_DNA"/>
</dbReference>
<gene>
    <name evidence="10" type="ORF">FQK23_02805</name>
</gene>
<comment type="subcellular location">
    <subcellularLocation>
        <location evidence="1">Cell membrane</location>
        <topology evidence="1">Multi-pass membrane protein</topology>
    </subcellularLocation>
</comment>
<reference evidence="10 11" key="1">
    <citation type="submission" date="2019-07" db="EMBL/GenBank/DDBJ databases">
        <title>Draft genome of C. aurimucosum strain 14-2523.</title>
        <authorList>
            <person name="Pacheco L.G.C."/>
            <person name="Aguiar E.R.G.R."/>
            <person name="Navas J."/>
            <person name="Santos C.S."/>
            <person name="Rocha D.J.P.G."/>
        </authorList>
    </citation>
    <scope>NUCLEOTIDE SEQUENCE [LARGE SCALE GENOMIC DNA]</scope>
    <source>
        <strain evidence="10 11">14-2523</strain>
    </source>
</reference>
<evidence type="ECO:0000256" key="1">
    <source>
        <dbReference type="ARBA" id="ARBA00004651"/>
    </source>
</evidence>
<name>A0A558GKB6_9CORY</name>
<evidence type="ECO:0000313" key="10">
    <source>
        <dbReference type="EMBL" id="TVU57329.1"/>
    </source>
</evidence>
<feature type="transmembrane region" description="Helical" evidence="8">
    <location>
        <begin position="155"/>
        <end position="180"/>
    </location>
</feature>
<evidence type="ECO:0000259" key="9">
    <source>
        <dbReference type="Pfam" id="PF13303"/>
    </source>
</evidence>
<dbReference type="AlphaFoldDB" id="A0A558GKB6"/>
<keyword evidence="7 8" id="KW-0472">Membrane</keyword>
<evidence type="ECO:0000256" key="7">
    <source>
        <dbReference type="ARBA" id="ARBA00023136"/>
    </source>
</evidence>
<feature type="transmembrane region" description="Helical" evidence="8">
    <location>
        <begin position="65"/>
        <end position="92"/>
    </location>
</feature>
<keyword evidence="4 10" id="KW-0762">Sugar transport</keyword>
<feature type="transmembrane region" description="Helical" evidence="8">
    <location>
        <begin position="200"/>
        <end position="229"/>
    </location>
</feature>
<feature type="transmembrane region" description="Helical" evidence="8">
    <location>
        <begin position="123"/>
        <end position="148"/>
    </location>
</feature>
<feature type="domain" description="Phosphotransferase system EIIC" evidence="9">
    <location>
        <begin position="34"/>
        <end position="370"/>
    </location>
</feature>
<proteinExistence type="predicted"/>
<organism evidence="10 11">
    <name type="scientific">Corynebacterium aurimucosum</name>
    <dbReference type="NCBI Taxonomy" id="169292"/>
    <lineage>
        <taxon>Bacteria</taxon>
        <taxon>Bacillati</taxon>
        <taxon>Actinomycetota</taxon>
        <taxon>Actinomycetes</taxon>
        <taxon>Mycobacteriales</taxon>
        <taxon>Corynebacteriaceae</taxon>
        <taxon>Corynebacterium</taxon>
    </lineage>
</organism>
<dbReference type="GO" id="GO:0009401">
    <property type="term" value="P:phosphoenolpyruvate-dependent sugar phosphotransferase system"/>
    <property type="evidence" value="ECO:0007669"/>
    <property type="project" value="InterPro"/>
</dbReference>
<evidence type="ECO:0000313" key="11">
    <source>
        <dbReference type="Proteomes" id="UP000320531"/>
    </source>
</evidence>
<feature type="transmembrane region" description="Helical" evidence="8">
    <location>
        <begin position="337"/>
        <end position="357"/>
    </location>
</feature>
<evidence type="ECO:0000256" key="2">
    <source>
        <dbReference type="ARBA" id="ARBA00022448"/>
    </source>
</evidence>
<accession>A0A558GKB6</accession>
<evidence type="ECO:0000256" key="3">
    <source>
        <dbReference type="ARBA" id="ARBA00022475"/>
    </source>
</evidence>
<keyword evidence="3" id="KW-1003">Cell membrane</keyword>
<dbReference type="GO" id="GO:0005886">
    <property type="term" value="C:plasma membrane"/>
    <property type="evidence" value="ECO:0007669"/>
    <property type="project" value="UniProtKB-SubCell"/>
</dbReference>
<comment type="caution">
    <text evidence="10">The sequence shown here is derived from an EMBL/GenBank/DDBJ whole genome shotgun (WGS) entry which is preliminary data.</text>
</comment>
<dbReference type="Proteomes" id="UP000320531">
    <property type="component" value="Unassembled WGS sequence"/>
</dbReference>
<feature type="transmembrane region" description="Helical" evidence="8">
    <location>
        <begin position="309"/>
        <end position="325"/>
    </location>
</feature>
<evidence type="ECO:0000256" key="4">
    <source>
        <dbReference type="ARBA" id="ARBA00022597"/>
    </source>
</evidence>
<protein>
    <submittedName>
        <fullName evidence="10">PTS sugar transporter subunit IIC</fullName>
    </submittedName>
</protein>
<keyword evidence="2" id="KW-0813">Transport</keyword>
<sequence>MSTPQQIDERKLSPIPHASAAPAAERLTPGSFTMKVLNGISIAVVVSLVPQALLGELAKALLPLWSGAATVIALTGLAASLLPVMIGVLVGIEFKMTPIQTAAVGIASFCGSGVATVNPEGGFFLKGTGLVINSGLTAAIAVGLLLFIGDRLKNYSILLLSTIVTLVAGTIGWAVTFPIVKVFTLWLGNLVNGATTLQPVLMGVVLAVLFAIMIVSPVSTVGIATAIFIDGIASGTANLGAVAAGFTLLVAGWRVNGFATSILHVLGSPKVQMANMLSKPVTFLPVICSAAVLGGVGGALGISGTPISAGFGISGLMGPLAALNYEGWGWSASNVMIITFVYVILPLALALLFCWLFEKVLHLTRAEYFSLDFK</sequence>
<dbReference type="GO" id="GO:0008982">
    <property type="term" value="F:protein-N(PI)-phosphohistidine-sugar phosphotransferase activity"/>
    <property type="evidence" value="ECO:0007669"/>
    <property type="project" value="InterPro"/>
</dbReference>